<accession>A0A917MUP3</accession>
<feature type="chain" id="PRO_5037276030" description="Thiol-activated cytolysin" evidence="1">
    <location>
        <begin position="26"/>
        <end position="585"/>
    </location>
</feature>
<protein>
    <recommendedName>
        <fullName evidence="4">Thiol-activated cytolysin</fullName>
    </recommendedName>
</protein>
<dbReference type="SUPFAM" id="SSF56978">
    <property type="entry name" value="Perfringolysin"/>
    <property type="match status" value="1"/>
</dbReference>
<dbReference type="Proteomes" id="UP000627292">
    <property type="component" value="Unassembled WGS sequence"/>
</dbReference>
<dbReference type="Gene3D" id="3.90.840.10">
    <property type="entry name" value="Thiol-activated cytolysin superfamily/Thiol-activated cytolysin, alpha-beta domain"/>
    <property type="match status" value="1"/>
</dbReference>
<feature type="signal peptide" evidence="1">
    <location>
        <begin position="1"/>
        <end position="25"/>
    </location>
</feature>
<reference evidence="2" key="2">
    <citation type="submission" date="2020-09" db="EMBL/GenBank/DDBJ databases">
        <authorList>
            <person name="Sun Q."/>
            <person name="Zhou Y."/>
        </authorList>
    </citation>
    <scope>NUCLEOTIDE SEQUENCE</scope>
    <source>
        <strain evidence="2">CGMCC 1.15290</strain>
    </source>
</reference>
<evidence type="ECO:0000256" key="1">
    <source>
        <dbReference type="SAM" id="SignalP"/>
    </source>
</evidence>
<gene>
    <name evidence="2" type="ORF">GCM10011379_17550</name>
</gene>
<evidence type="ECO:0000313" key="2">
    <source>
        <dbReference type="EMBL" id="GGH64943.1"/>
    </source>
</evidence>
<dbReference type="InterPro" id="IPR001869">
    <property type="entry name" value="Thiol_cytolysin"/>
</dbReference>
<keyword evidence="3" id="KW-1185">Reference proteome</keyword>
<dbReference type="InterPro" id="IPR036359">
    <property type="entry name" value="Thiol_cytolysin_sf"/>
</dbReference>
<proteinExistence type="predicted"/>
<name>A0A917MUP3_9BACT</name>
<organism evidence="2 3">
    <name type="scientific">Filimonas zeae</name>
    <dbReference type="NCBI Taxonomy" id="1737353"/>
    <lineage>
        <taxon>Bacteria</taxon>
        <taxon>Pseudomonadati</taxon>
        <taxon>Bacteroidota</taxon>
        <taxon>Chitinophagia</taxon>
        <taxon>Chitinophagales</taxon>
        <taxon>Chitinophagaceae</taxon>
        <taxon>Filimonas</taxon>
    </lineage>
</organism>
<comment type="caution">
    <text evidence="2">The sequence shown here is derived from an EMBL/GenBank/DDBJ whole genome shotgun (WGS) entry which is preliminary data.</text>
</comment>
<dbReference type="Pfam" id="PF01289">
    <property type="entry name" value="Thiol_cytolysin"/>
    <property type="match status" value="1"/>
</dbReference>
<reference evidence="2" key="1">
    <citation type="journal article" date="2014" name="Int. J. Syst. Evol. Microbiol.">
        <title>Complete genome sequence of Corynebacterium casei LMG S-19264T (=DSM 44701T), isolated from a smear-ripened cheese.</title>
        <authorList>
            <consortium name="US DOE Joint Genome Institute (JGI-PGF)"/>
            <person name="Walter F."/>
            <person name="Albersmeier A."/>
            <person name="Kalinowski J."/>
            <person name="Ruckert C."/>
        </authorList>
    </citation>
    <scope>NUCLEOTIDE SEQUENCE</scope>
    <source>
        <strain evidence="2">CGMCC 1.15290</strain>
    </source>
</reference>
<keyword evidence="1" id="KW-0732">Signal</keyword>
<dbReference type="GO" id="GO:0015485">
    <property type="term" value="F:cholesterol binding"/>
    <property type="evidence" value="ECO:0007669"/>
    <property type="project" value="InterPro"/>
</dbReference>
<dbReference type="AlphaFoldDB" id="A0A917MUP3"/>
<dbReference type="EMBL" id="BMIB01000002">
    <property type="protein sequence ID" value="GGH64943.1"/>
    <property type="molecule type" value="Genomic_DNA"/>
</dbReference>
<dbReference type="Gene3D" id="3.40.30.40">
    <property type="entry name" value="Perfringolysin"/>
    <property type="match status" value="1"/>
</dbReference>
<evidence type="ECO:0000313" key="3">
    <source>
        <dbReference type="Proteomes" id="UP000627292"/>
    </source>
</evidence>
<dbReference type="InterPro" id="IPR036363">
    <property type="entry name" value="Thiol_cytolysin_ab_sf"/>
</dbReference>
<sequence length="585" mass="63582">MNNKITLGVALTLCSTMLLNSPLHAQKAPLAKSISRFQLIKRPAFNAYFERLAETSKKVSTSGGQTLATKTGSLGKSEVVVNMTPRATPVQTVGAVTTQRNGSSVCESQNYNMDYLNVGVFNSYTRALPASVYPGAFIEAQSLLTNRPSAYSATGRAPLNIGISINDSKNIKNFTATTFGSNYTNELHTALRNKSFGTQIPAYLVMNAVEVNSLTQLQANFDLTVGLMIPLEELGVPVEISQGISVGVSDTSSRRVYSYLLTYEQPMYDYTVKEIDRSLFFTAPGAAAQHPTAVMVRSVVYGRRITMLIKSSETLETVKTTVRERLGVSTTGDLGVSAGLQVDAEIRNRFEQQINSFHAFVQGGSAELGNKIFHDPAAIKSYIEDTRAASLSAATGEVPIQYILEKVNADAVVGVRSTANYNAQSCIQPHFDIAVIYKGIKCNKVVEAPGDDKEDVFGRCSVNGKRLADIPENSALSIKAGTTSADLKTVLAGDNITLDRLATYILTFTSELKDWELLQKPEFKLAQPLDGKYQITTGRLNKIMALDKGESTLLDEGTQELKLYENSDKSSASISVLYQVKVTRN</sequence>
<dbReference type="RefSeq" id="WP_188951652.1">
    <property type="nucleotide sequence ID" value="NZ_BMIB01000002.1"/>
</dbReference>
<evidence type="ECO:0008006" key="4">
    <source>
        <dbReference type="Google" id="ProtNLM"/>
    </source>
</evidence>